<keyword evidence="3 10" id="KW-1134">Transmembrane beta strand</keyword>
<dbReference type="InterPro" id="IPR036942">
    <property type="entry name" value="Beta-barrel_TonB_sf"/>
</dbReference>
<evidence type="ECO:0000256" key="11">
    <source>
        <dbReference type="RuleBase" id="RU003357"/>
    </source>
</evidence>
<dbReference type="OrthoDB" id="596248at2"/>
<comment type="subcellular location">
    <subcellularLocation>
        <location evidence="1 10">Cell outer membrane</location>
        <topology evidence="1 10">Multi-pass membrane protein</topology>
    </subcellularLocation>
</comment>
<dbReference type="Pfam" id="PF00593">
    <property type="entry name" value="TonB_dep_Rec_b-barrel"/>
    <property type="match status" value="1"/>
</dbReference>
<keyword evidence="16" id="KW-1185">Reference proteome</keyword>
<keyword evidence="7 10" id="KW-0472">Membrane</keyword>
<dbReference type="EMBL" id="CP001100">
    <property type="protein sequence ID" value="ACF14704.1"/>
    <property type="molecule type" value="Genomic_DNA"/>
</dbReference>
<keyword evidence="9 10" id="KW-0998">Cell outer membrane</keyword>
<evidence type="ECO:0000313" key="16">
    <source>
        <dbReference type="Proteomes" id="UP000001208"/>
    </source>
</evidence>
<dbReference type="STRING" id="517418.Ctha_2253"/>
<reference evidence="15 16" key="1">
    <citation type="submission" date="2008-06" db="EMBL/GenBank/DDBJ databases">
        <title>Complete sequence of Chloroherpeton thalassium ATCC 35110.</title>
        <authorList>
            <consortium name="US DOE Joint Genome Institute"/>
            <person name="Lucas S."/>
            <person name="Copeland A."/>
            <person name="Lapidus A."/>
            <person name="Glavina del Rio T."/>
            <person name="Dalin E."/>
            <person name="Tice H."/>
            <person name="Bruce D."/>
            <person name="Goodwin L."/>
            <person name="Pitluck S."/>
            <person name="Schmutz J."/>
            <person name="Larimer F."/>
            <person name="Land M."/>
            <person name="Hauser L."/>
            <person name="Kyrpides N."/>
            <person name="Mikhailova N."/>
            <person name="Liu Z."/>
            <person name="Li T."/>
            <person name="Zhao F."/>
            <person name="Overmann J."/>
            <person name="Bryant D.A."/>
            <person name="Richardson P."/>
        </authorList>
    </citation>
    <scope>NUCLEOTIDE SEQUENCE [LARGE SCALE GENOMIC DNA]</scope>
    <source>
        <strain evidence="16">ATCC 35110 / GB-78</strain>
    </source>
</reference>
<keyword evidence="5 12" id="KW-0732">Signal</keyword>
<dbReference type="Gene3D" id="2.40.170.20">
    <property type="entry name" value="TonB-dependent receptor, beta-barrel domain"/>
    <property type="match status" value="1"/>
</dbReference>
<comment type="similarity">
    <text evidence="10 11">Belongs to the TonB-dependent receptor family.</text>
</comment>
<dbReference type="RefSeq" id="WP_012500787.1">
    <property type="nucleotide sequence ID" value="NC_011026.1"/>
</dbReference>
<dbReference type="Proteomes" id="UP000001208">
    <property type="component" value="Chromosome"/>
</dbReference>
<dbReference type="Gene3D" id="2.170.130.10">
    <property type="entry name" value="TonB-dependent receptor, plug domain"/>
    <property type="match status" value="1"/>
</dbReference>
<dbReference type="GO" id="GO:0044718">
    <property type="term" value="P:siderophore transmembrane transport"/>
    <property type="evidence" value="ECO:0007669"/>
    <property type="project" value="TreeGrafter"/>
</dbReference>
<dbReference type="InterPro" id="IPR000531">
    <property type="entry name" value="Beta-barrel_TonB"/>
</dbReference>
<organism evidence="15 16">
    <name type="scientific">Chloroherpeton thalassium (strain ATCC 35110 / GB-78)</name>
    <dbReference type="NCBI Taxonomy" id="517418"/>
    <lineage>
        <taxon>Bacteria</taxon>
        <taxon>Pseudomonadati</taxon>
        <taxon>Chlorobiota</taxon>
        <taxon>Chlorobiia</taxon>
        <taxon>Chlorobiales</taxon>
        <taxon>Chloroherpetonaceae</taxon>
        <taxon>Chloroherpeton</taxon>
    </lineage>
</organism>
<dbReference type="GO" id="GO:0009279">
    <property type="term" value="C:cell outer membrane"/>
    <property type="evidence" value="ECO:0007669"/>
    <property type="project" value="UniProtKB-SubCell"/>
</dbReference>
<evidence type="ECO:0000256" key="6">
    <source>
        <dbReference type="ARBA" id="ARBA00023077"/>
    </source>
</evidence>
<evidence type="ECO:0000256" key="3">
    <source>
        <dbReference type="ARBA" id="ARBA00022452"/>
    </source>
</evidence>
<keyword evidence="2 10" id="KW-0813">Transport</keyword>
<evidence type="ECO:0000256" key="9">
    <source>
        <dbReference type="ARBA" id="ARBA00023237"/>
    </source>
</evidence>
<dbReference type="InterPro" id="IPR037066">
    <property type="entry name" value="Plug_dom_sf"/>
</dbReference>
<evidence type="ECO:0000256" key="1">
    <source>
        <dbReference type="ARBA" id="ARBA00004571"/>
    </source>
</evidence>
<name>B3QW50_CHLT3</name>
<dbReference type="InterPro" id="IPR012910">
    <property type="entry name" value="Plug_dom"/>
</dbReference>
<dbReference type="PANTHER" id="PTHR30069">
    <property type="entry name" value="TONB-DEPENDENT OUTER MEMBRANE RECEPTOR"/>
    <property type="match status" value="1"/>
</dbReference>
<dbReference type="HOGENOM" id="CLU_008287_18_0_10"/>
<evidence type="ECO:0000256" key="4">
    <source>
        <dbReference type="ARBA" id="ARBA00022692"/>
    </source>
</evidence>
<proteinExistence type="inferred from homology"/>
<dbReference type="AlphaFoldDB" id="B3QW50"/>
<dbReference type="SUPFAM" id="SSF56935">
    <property type="entry name" value="Porins"/>
    <property type="match status" value="1"/>
</dbReference>
<feature type="domain" description="TonB-dependent receptor plug" evidence="14">
    <location>
        <begin position="51"/>
        <end position="154"/>
    </location>
</feature>
<feature type="domain" description="TonB-dependent receptor-like beta-barrel" evidence="13">
    <location>
        <begin position="205"/>
        <end position="608"/>
    </location>
</feature>
<evidence type="ECO:0000256" key="2">
    <source>
        <dbReference type="ARBA" id="ARBA00022448"/>
    </source>
</evidence>
<keyword evidence="4 10" id="KW-0812">Transmembrane</keyword>
<accession>B3QW50</accession>
<dbReference type="Pfam" id="PF07715">
    <property type="entry name" value="Plug"/>
    <property type="match status" value="1"/>
</dbReference>
<sequence>MTYNFYKKLCLTSLLTLSSALPIFAQTQEEGKTYKADEVVVTATLSELRIADVPASVQVFDEAEIADMGSQTLNDVLFEAQGLILEPTNGRLSTARLRGLSSKNTLILMDGMRLPSGFQDYIDLGEIPTGMIGQVEVVRGSGSALYGSDAIGGVINLITRKPQDEFHLNLNTRYGQSTYGEAENPIFKGNMSGGAGDFNYVLSGTFNQRDRFDRDKSTLATDGDDKTIGSGSGKLIYQLTSQSDISFGLNYTDIELEGYRTQTSGDWARTVNATRSSGYVQFSGNLGEKSRLVARAYRSYYDWEAVMKSVSGSSSSTTTSLEQTLDQFDSRWTGLLFDQHRVTAGLEYRNEDRKDDSTSHNVHNLGVFLQDELLFFQRLGVIVGARYDHHSDFGSAISPKLSASYPLTEHIRLRGSYGEGFRAPTVYELYTGSLYTKKKIVYANPNLDPEKSQSYELGADFWYGRISFNLSLFHNDMRDMITEIQTGTNGKIPVYELRNVSKAMTEGMETNIEINLPFGFALGDEFTWMNTENKSTGEELLYVPTTSNTLKLSYHNQEYGLKSNLRVVSIGEQLIESDNVADGYTIFNFYAAKTLSNNFDFYFGIDNLFNSDASSAYGNIGGAGTTGTFFYSGLNFKL</sequence>
<dbReference type="CDD" id="cd01347">
    <property type="entry name" value="ligand_gated_channel"/>
    <property type="match status" value="1"/>
</dbReference>
<protein>
    <submittedName>
        <fullName evidence="15">TonB-dependent receptor</fullName>
    </submittedName>
</protein>
<dbReference type="InterPro" id="IPR039426">
    <property type="entry name" value="TonB-dep_rcpt-like"/>
</dbReference>
<dbReference type="PROSITE" id="PS52016">
    <property type="entry name" value="TONB_DEPENDENT_REC_3"/>
    <property type="match status" value="1"/>
</dbReference>
<dbReference type="KEGG" id="cts:Ctha_2253"/>
<dbReference type="GO" id="GO:0015344">
    <property type="term" value="F:siderophore uptake transmembrane transporter activity"/>
    <property type="evidence" value="ECO:0007669"/>
    <property type="project" value="TreeGrafter"/>
</dbReference>
<keyword evidence="6 11" id="KW-0798">TonB box</keyword>
<evidence type="ECO:0000256" key="7">
    <source>
        <dbReference type="ARBA" id="ARBA00023136"/>
    </source>
</evidence>
<evidence type="ECO:0000313" key="15">
    <source>
        <dbReference type="EMBL" id="ACF14704.1"/>
    </source>
</evidence>
<dbReference type="eggNOG" id="COG4771">
    <property type="taxonomic scope" value="Bacteria"/>
</dbReference>
<dbReference type="PANTHER" id="PTHR30069:SF29">
    <property type="entry name" value="HEMOGLOBIN AND HEMOGLOBIN-HAPTOGLOBIN-BINDING PROTEIN 1-RELATED"/>
    <property type="match status" value="1"/>
</dbReference>
<evidence type="ECO:0000259" key="14">
    <source>
        <dbReference type="Pfam" id="PF07715"/>
    </source>
</evidence>
<evidence type="ECO:0000256" key="5">
    <source>
        <dbReference type="ARBA" id="ARBA00022729"/>
    </source>
</evidence>
<evidence type="ECO:0000256" key="12">
    <source>
        <dbReference type="SAM" id="SignalP"/>
    </source>
</evidence>
<feature type="signal peptide" evidence="12">
    <location>
        <begin position="1"/>
        <end position="25"/>
    </location>
</feature>
<keyword evidence="8 15" id="KW-0675">Receptor</keyword>
<gene>
    <name evidence="15" type="ordered locus">Ctha_2253</name>
</gene>
<evidence type="ECO:0000256" key="10">
    <source>
        <dbReference type="PROSITE-ProRule" id="PRU01360"/>
    </source>
</evidence>
<evidence type="ECO:0000259" key="13">
    <source>
        <dbReference type="Pfam" id="PF00593"/>
    </source>
</evidence>
<evidence type="ECO:0000256" key="8">
    <source>
        <dbReference type="ARBA" id="ARBA00023170"/>
    </source>
</evidence>
<feature type="chain" id="PRO_5002797825" evidence="12">
    <location>
        <begin position="26"/>
        <end position="638"/>
    </location>
</feature>